<evidence type="ECO:0000256" key="2">
    <source>
        <dbReference type="SAM" id="Phobius"/>
    </source>
</evidence>
<keyword evidence="2" id="KW-0472">Membrane</keyword>
<organism evidence="3 4">
    <name type="scientific">Streptomyces beihaiensis</name>
    <dbReference type="NCBI Taxonomy" id="2984495"/>
    <lineage>
        <taxon>Bacteria</taxon>
        <taxon>Bacillati</taxon>
        <taxon>Actinomycetota</taxon>
        <taxon>Actinomycetes</taxon>
        <taxon>Kitasatosporales</taxon>
        <taxon>Streptomycetaceae</taxon>
        <taxon>Streptomyces</taxon>
    </lineage>
</organism>
<dbReference type="RefSeq" id="WP_266600377.1">
    <property type="nucleotide sequence ID" value="NZ_JAPHNL010000168.1"/>
</dbReference>
<gene>
    <name evidence="3" type="ORF">OFY01_15855</name>
</gene>
<proteinExistence type="predicted"/>
<dbReference type="Proteomes" id="UP001163064">
    <property type="component" value="Unassembled WGS sequence"/>
</dbReference>
<keyword evidence="2" id="KW-0812">Transmembrane</keyword>
<accession>A0ABT3TYR9</accession>
<evidence type="ECO:0000313" key="3">
    <source>
        <dbReference type="EMBL" id="MCX3061210.1"/>
    </source>
</evidence>
<evidence type="ECO:0000313" key="4">
    <source>
        <dbReference type="Proteomes" id="UP001163064"/>
    </source>
</evidence>
<name>A0ABT3TYR9_9ACTN</name>
<feature type="transmembrane region" description="Helical" evidence="2">
    <location>
        <begin position="6"/>
        <end position="31"/>
    </location>
</feature>
<keyword evidence="2" id="KW-1133">Transmembrane helix</keyword>
<comment type="caution">
    <text evidence="3">The sequence shown here is derived from an EMBL/GenBank/DDBJ whole genome shotgun (WGS) entry which is preliminary data.</text>
</comment>
<feature type="region of interest" description="Disordered" evidence="1">
    <location>
        <begin position="112"/>
        <end position="133"/>
    </location>
</feature>
<feature type="transmembrane region" description="Helical" evidence="2">
    <location>
        <begin position="43"/>
        <end position="67"/>
    </location>
</feature>
<evidence type="ECO:0000256" key="1">
    <source>
        <dbReference type="SAM" id="MobiDB-lite"/>
    </source>
</evidence>
<dbReference type="EMBL" id="JAPHNL010000168">
    <property type="protein sequence ID" value="MCX3061210.1"/>
    <property type="molecule type" value="Genomic_DNA"/>
</dbReference>
<keyword evidence="4" id="KW-1185">Reference proteome</keyword>
<feature type="transmembrane region" description="Helical" evidence="2">
    <location>
        <begin position="79"/>
        <end position="99"/>
    </location>
</feature>
<sequence length="133" mass="14096">MTAFLLLATVIVTVTIGVYIVVNVACAGYFLRRERSELRPLRHLLFPVLGIAAFVPALLTAAGIPAFDFVSRLSPPVSYAGPVVCGRLAIGLVVLAVLARRHPERVADTARIHLDDAAPSGRPDPTQSGVTPS</sequence>
<protein>
    <submittedName>
        <fullName evidence="3">Uncharacterized protein</fullName>
    </submittedName>
</protein>
<reference evidence="3" key="1">
    <citation type="submission" date="2022-10" db="EMBL/GenBank/DDBJ databases">
        <title>Streptomyces beihaiensis sp. nov., a chitin degrading actinobacterium, isolated from shrimp pond soil.</title>
        <authorList>
            <person name="Xie J."/>
            <person name="Shen N."/>
        </authorList>
    </citation>
    <scope>NUCLEOTIDE SEQUENCE</scope>
    <source>
        <strain evidence="3">GXMU-J5</strain>
    </source>
</reference>